<dbReference type="SUPFAM" id="SSF56112">
    <property type="entry name" value="Protein kinase-like (PK-like)"/>
    <property type="match status" value="1"/>
</dbReference>
<protein>
    <submittedName>
        <fullName evidence="2">Kinesin-like protein KIN-7H isoform X2</fullName>
    </submittedName>
</protein>
<feature type="signal peptide" evidence="1">
    <location>
        <begin position="1"/>
        <end position="24"/>
    </location>
</feature>
<proteinExistence type="predicted"/>
<reference evidence="2 3" key="1">
    <citation type="submission" date="2023-10" db="EMBL/GenBank/DDBJ databases">
        <title>Chromosome-scale genome assembly provides insights into flower coloration mechanisms of Canna indica.</title>
        <authorList>
            <person name="Li C."/>
        </authorList>
    </citation>
    <scope>NUCLEOTIDE SEQUENCE [LARGE SCALE GENOMIC DNA]</scope>
    <source>
        <tissue evidence="2">Flower</tissue>
    </source>
</reference>
<keyword evidence="3" id="KW-1185">Reference proteome</keyword>
<name>A0AAQ3K0E5_9LILI</name>
<evidence type="ECO:0000313" key="3">
    <source>
        <dbReference type="Proteomes" id="UP001327560"/>
    </source>
</evidence>
<dbReference type="AlphaFoldDB" id="A0AAQ3K0E5"/>
<keyword evidence="1" id="KW-0732">Signal</keyword>
<dbReference type="EMBL" id="CP136891">
    <property type="protein sequence ID" value="WOK97811.1"/>
    <property type="molecule type" value="Genomic_DNA"/>
</dbReference>
<sequence>MGKFKTPWKVWFLHVSWRLQLVKVADFGVGRVKSDPVVMSAETRTYSWLAPELQFKAPLPPPNFASIYQSTILVLNFL</sequence>
<evidence type="ECO:0000313" key="2">
    <source>
        <dbReference type="EMBL" id="WOK97811.1"/>
    </source>
</evidence>
<dbReference type="Proteomes" id="UP001327560">
    <property type="component" value="Chromosome 2"/>
</dbReference>
<organism evidence="2 3">
    <name type="scientific">Canna indica</name>
    <name type="common">Indian-shot</name>
    <dbReference type="NCBI Taxonomy" id="4628"/>
    <lineage>
        <taxon>Eukaryota</taxon>
        <taxon>Viridiplantae</taxon>
        <taxon>Streptophyta</taxon>
        <taxon>Embryophyta</taxon>
        <taxon>Tracheophyta</taxon>
        <taxon>Spermatophyta</taxon>
        <taxon>Magnoliopsida</taxon>
        <taxon>Liliopsida</taxon>
        <taxon>Zingiberales</taxon>
        <taxon>Cannaceae</taxon>
        <taxon>Canna</taxon>
    </lineage>
</organism>
<accession>A0AAQ3K0E5</accession>
<feature type="chain" id="PRO_5043031156" evidence="1">
    <location>
        <begin position="25"/>
        <end position="78"/>
    </location>
</feature>
<evidence type="ECO:0000256" key="1">
    <source>
        <dbReference type="SAM" id="SignalP"/>
    </source>
</evidence>
<gene>
    <name evidence="2" type="ORF">Cni_G06519</name>
</gene>
<dbReference type="InterPro" id="IPR011009">
    <property type="entry name" value="Kinase-like_dom_sf"/>
</dbReference>